<dbReference type="SUPFAM" id="SSF53613">
    <property type="entry name" value="Ribokinase-like"/>
    <property type="match status" value="1"/>
</dbReference>
<evidence type="ECO:0000256" key="3">
    <source>
        <dbReference type="ARBA" id="ARBA00022857"/>
    </source>
</evidence>
<dbReference type="GO" id="GO:0046496">
    <property type="term" value="P:nicotinamide nucleotide metabolic process"/>
    <property type="evidence" value="ECO:0007669"/>
    <property type="project" value="UniProtKB-UniRule"/>
</dbReference>
<proteinExistence type="inferred from homology"/>
<feature type="binding site" evidence="6">
    <location>
        <position position="4"/>
    </location>
    <ligand>
        <name>(6S)-NADPHX</name>
        <dbReference type="ChEBI" id="CHEBI:64076"/>
    </ligand>
</feature>
<dbReference type="Proteomes" id="UP000178379">
    <property type="component" value="Unassembled WGS sequence"/>
</dbReference>
<reference evidence="8 9" key="1">
    <citation type="journal article" date="2016" name="Nat. Commun.">
        <title>Thousands of microbial genomes shed light on interconnected biogeochemical processes in an aquifer system.</title>
        <authorList>
            <person name="Anantharaman K."/>
            <person name="Brown C.T."/>
            <person name="Hug L.A."/>
            <person name="Sharon I."/>
            <person name="Castelle C.J."/>
            <person name="Probst A.J."/>
            <person name="Thomas B.C."/>
            <person name="Singh A."/>
            <person name="Wilkins M.J."/>
            <person name="Karaoz U."/>
            <person name="Brodie E.L."/>
            <person name="Williams K.H."/>
            <person name="Hubbard S.S."/>
            <person name="Banfield J.F."/>
        </authorList>
    </citation>
    <scope>NUCLEOTIDE SEQUENCE [LARGE SCALE GENOMIC DNA]</scope>
</reference>
<dbReference type="AlphaFoldDB" id="A0A1F6T1Z1"/>
<evidence type="ECO:0000256" key="5">
    <source>
        <dbReference type="ARBA" id="ARBA00023239"/>
    </source>
</evidence>
<evidence type="ECO:0000313" key="8">
    <source>
        <dbReference type="EMBL" id="OGI39201.1"/>
    </source>
</evidence>
<dbReference type="InterPro" id="IPR029056">
    <property type="entry name" value="Ribokinase-like"/>
</dbReference>
<evidence type="ECO:0000256" key="1">
    <source>
        <dbReference type="ARBA" id="ARBA00022741"/>
    </source>
</evidence>
<dbReference type="GO" id="GO:0110051">
    <property type="term" value="P:metabolite repair"/>
    <property type="evidence" value="ECO:0007669"/>
    <property type="project" value="TreeGrafter"/>
</dbReference>
<evidence type="ECO:0000256" key="2">
    <source>
        <dbReference type="ARBA" id="ARBA00022840"/>
    </source>
</evidence>
<evidence type="ECO:0000259" key="7">
    <source>
        <dbReference type="PROSITE" id="PS51383"/>
    </source>
</evidence>
<keyword evidence="1 6" id="KW-0547">Nucleotide-binding</keyword>
<keyword evidence="5 6" id="KW-0456">Lyase</keyword>
<dbReference type="GO" id="GO:0052855">
    <property type="term" value="F:ADP-dependent NAD(P)H-hydrate dehydratase activity"/>
    <property type="evidence" value="ECO:0007669"/>
    <property type="project" value="UniProtKB-UniRule"/>
</dbReference>
<feature type="binding site" evidence="6">
    <location>
        <position position="178"/>
    </location>
    <ligand>
        <name>AMP</name>
        <dbReference type="ChEBI" id="CHEBI:456215"/>
    </ligand>
</feature>
<feature type="binding site" evidence="6">
    <location>
        <position position="179"/>
    </location>
    <ligand>
        <name>(6S)-NADPHX</name>
        <dbReference type="ChEBI" id="CHEBI:64076"/>
    </ligand>
</feature>
<evidence type="ECO:0000313" key="9">
    <source>
        <dbReference type="Proteomes" id="UP000178379"/>
    </source>
</evidence>
<keyword evidence="3 6" id="KW-0521">NADP</keyword>
<dbReference type="STRING" id="1817756.A2140_04925"/>
<organism evidence="8 9">
    <name type="scientific">Candidatus Muproteobacteria bacterium RBG_16_62_13</name>
    <dbReference type="NCBI Taxonomy" id="1817756"/>
    <lineage>
        <taxon>Bacteria</taxon>
        <taxon>Pseudomonadati</taxon>
        <taxon>Pseudomonadota</taxon>
        <taxon>Candidatus Muproteobacteria</taxon>
    </lineage>
</organism>
<dbReference type="NCBIfam" id="TIGR00196">
    <property type="entry name" value="yjeF_cterm"/>
    <property type="match status" value="1"/>
</dbReference>
<dbReference type="InterPro" id="IPR017953">
    <property type="entry name" value="Carbohydrate_kinase_pred_CS"/>
</dbReference>
<gene>
    <name evidence="6" type="primary">nnrD</name>
    <name evidence="8" type="ORF">A2140_04925</name>
</gene>
<dbReference type="PANTHER" id="PTHR12592:SF0">
    <property type="entry name" value="ATP-DEPENDENT (S)-NAD(P)H-HYDRATE DEHYDRATASE"/>
    <property type="match status" value="1"/>
</dbReference>
<comment type="function">
    <text evidence="6">Catalyzes the dehydration of the S-form of NAD(P)HX at the expense of ADP, which is converted to AMP. Together with NAD(P)HX epimerase, which catalyzes the epimerization of the S- and R-forms, the enzyme allows the repair of both epimers of NAD(P)HX, a damaged form of NAD(P)H that is a result of enzymatic or heat-dependent hydration.</text>
</comment>
<comment type="catalytic activity">
    <reaction evidence="6">
        <text>(6S)-NADHX + ADP = AMP + phosphate + NADH + H(+)</text>
        <dbReference type="Rhea" id="RHEA:32223"/>
        <dbReference type="ChEBI" id="CHEBI:15378"/>
        <dbReference type="ChEBI" id="CHEBI:43474"/>
        <dbReference type="ChEBI" id="CHEBI:57945"/>
        <dbReference type="ChEBI" id="CHEBI:64074"/>
        <dbReference type="ChEBI" id="CHEBI:456215"/>
        <dbReference type="ChEBI" id="CHEBI:456216"/>
        <dbReference type="EC" id="4.2.1.136"/>
    </reaction>
</comment>
<dbReference type="Pfam" id="PF01256">
    <property type="entry name" value="Carb_kinase"/>
    <property type="match status" value="1"/>
</dbReference>
<evidence type="ECO:0000256" key="4">
    <source>
        <dbReference type="ARBA" id="ARBA00023027"/>
    </source>
</evidence>
<protein>
    <recommendedName>
        <fullName evidence="6">ADP-dependent (S)-NAD(P)H-hydrate dehydratase</fullName>
        <ecNumber evidence="6">4.2.1.136</ecNumber>
    </recommendedName>
    <alternativeName>
        <fullName evidence="6">ADP-dependent NAD(P)HX dehydratase</fullName>
    </alternativeName>
</protein>
<comment type="caution">
    <text evidence="8">The sequence shown here is derived from an EMBL/GenBank/DDBJ whole genome shotgun (WGS) entry which is preliminary data.</text>
</comment>
<sequence length="245" mass="25309">MPGAVRLAGEAAYRCGAGLVTLATHPVHAATVNSARPELIAHGVKSVADLKPLLAAADVVVLGPGLGRRAWGKALFQAAVRSDRPLVIDADALFFLSSTKLKRKDWTLTPHPGEAARLLGVKTGEIQSDRPAAARAIAKRYGGVCVLKGSGTLVAEFSDKVIDLCDRGNPGLASGGTGDVLTGAIAALCGQGLPPRDAARLGVWLHARAADRLAAEQGEIGLMAGDLPPVMRAELNRLVRGDAND</sequence>
<dbReference type="GO" id="GO:0005524">
    <property type="term" value="F:ATP binding"/>
    <property type="evidence" value="ECO:0007669"/>
    <property type="project" value="UniProtKB-KW"/>
</dbReference>
<feature type="binding site" evidence="6">
    <location>
        <position position="111"/>
    </location>
    <ligand>
        <name>(6S)-NADPHX</name>
        <dbReference type="ChEBI" id="CHEBI:64076"/>
    </ligand>
</feature>
<feature type="binding site" evidence="6">
    <location>
        <begin position="148"/>
        <end position="152"/>
    </location>
    <ligand>
        <name>AMP</name>
        <dbReference type="ChEBI" id="CHEBI:456215"/>
    </ligand>
</feature>
<dbReference type="PANTHER" id="PTHR12592">
    <property type="entry name" value="ATP-DEPENDENT (S)-NAD(P)H-HYDRATE DEHYDRATASE FAMILY MEMBER"/>
    <property type="match status" value="1"/>
</dbReference>
<feature type="domain" description="YjeF C-terminal" evidence="7">
    <location>
        <begin position="1"/>
        <end position="238"/>
    </location>
</feature>
<comment type="similarity">
    <text evidence="6">Belongs to the NnrD/CARKD family.</text>
</comment>
<dbReference type="GO" id="GO:0052856">
    <property type="term" value="F:NAD(P)HX epimerase activity"/>
    <property type="evidence" value="ECO:0007669"/>
    <property type="project" value="TreeGrafter"/>
</dbReference>
<dbReference type="Gene3D" id="3.40.1190.20">
    <property type="match status" value="1"/>
</dbReference>
<keyword evidence="4 6" id="KW-0520">NAD</keyword>
<dbReference type="EC" id="4.2.1.136" evidence="6"/>
<dbReference type="InterPro" id="IPR000631">
    <property type="entry name" value="CARKD"/>
</dbReference>
<dbReference type="EMBL" id="MFSQ01000098">
    <property type="protein sequence ID" value="OGI39201.1"/>
    <property type="molecule type" value="Genomic_DNA"/>
</dbReference>
<dbReference type="PROSITE" id="PS51383">
    <property type="entry name" value="YJEF_C_3"/>
    <property type="match status" value="1"/>
</dbReference>
<name>A0A1F6T1Z1_9PROT</name>
<dbReference type="HAMAP" id="MF_01965">
    <property type="entry name" value="NADHX_dehydratase"/>
    <property type="match status" value="1"/>
</dbReference>
<keyword evidence="2 6" id="KW-0067">ATP-binding</keyword>
<evidence type="ECO:0000256" key="6">
    <source>
        <dbReference type="HAMAP-Rule" id="MF_01965"/>
    </source>
</evidence>
<comment type="catalytic activity">
    <reaction evidence="6">
        <text>(6S)-NADPHX + ADP = AMP + phosphate + NADPH + H(+)</text>
        <dbReference type="Rhea" id="RHEA:32235"/>
        <dbReference type="ChEBI" id="CHEBI:15378"/>
        <dbReference type="ChEBI" id="CHEBI:43474"/>
        <dbReference type="ChEBI" id="CHEBI:57783"/>
        <dbReference type="ChEBI" id="CHEBI:64076"/>
        <dbReference type="ChEBI" id="CHEBI:456215"/>
        <dbReference type="ChEBI" id="CHEBI:456216"/>
        <dbReference type="EC" id="4.2.1.136"/>
    </reaction>
</comment>
<comment type="subunit">
    <text evidence="6">Homotetramer.</text>
</comment>
<feature type="binding site" evidence="6">
    <location>
        <position position="65"/>
    </location>
    <ligand>
        <name>(6S)-NADPHX</name>
        <dbReference type="ChEBI" id="CHEBI:64076"/>
    </ligand>
</feature>
<dbReference type="CDD" id="cd01171">
    <property type="entry name" value="YXKO-related"/>
    <property type="match status" value="1"/>
</dbReference>
<comment type="cofactor">
    <cofactor evidence="6">
        <name>Mg(2+)</name>
        <dbReference type="ChEBI" id="CHEBI:18420"/>
    </cofactor>
</comment>
<dbReference type="PROSITE" id="PS01050">
    <property type="entry name" value="YJEF_C_2"/>
    <property type="match status" value="1"/>
</dbReference>
<accession>A0A1F6T1Z1</accession>